<dbReference type="Proteomes" id="UP000694865">
    <property type="component" value="Unplaced"/>
</dbReference>
<dbReference type="InterPro" id="IPR036397">
    <property type="entry name" value="RNaseH_sf"/>
</dbReference>
<evidence type="ECO:0000259" key="1">
    <source>
        <dbReference type="PROSITE" id="PS50994"/>
    </source>
</evidence>
<feature type="domain" description="Integrase catalytic" evidence="1">
    <location>
        <begin position="235"/>
        <end position="427"/>
    </location>
</feature>
<dbReference type="Gene3D" id="3.30.420.10">
    <property type="entry name" value="Ribonuclease H-like superfamily/Ribonuclease H"/>
    <property type="match status" value="1"/>
</dbReference>
<dbReference type="PANTHER" id="PTHR47331">
    <property type="entry name" value="PHD-TYPE DOMAIN-CONTAINING PROTEIN"/>
    <property type="match status" value="1"/>
</dbReference>
<reference evidence="3" key="1">
    <citation type="submission" date="2025-08" db="UniProtKB">
        <authorList>
            <consortium name="RefSeq"/>
        </authorList>
    </citation>
    <scope>IDENTIFICATION</scope>
    <source>
        <tissue evidence="3">Testes</tissue>
    </source>
</reference>
<dbReference type="InterPro" id="IPR001584">
    <property type="entry name" value="Integrase_cat-core"/>
</dbReference>
<keyword evidence="2" id="KW-1185">Reference proteome</keyword>
<dbReference type="SUPFAM" id="SSF53098">
    <property type="entry name" value="Ribonuclease H-like"/>
    <property type="match status" value="1"/>
</dbReference>
<dbReference type="RefSeq" id="XP_006823075.1">
    <property type="nucleotide sequence ID" value="XM_006823012.1"/>
</dbReference>
<proteinExistence type="predicted"/>
<sequence>MRREMKRTTTVLKTNSLTTCSDSQLINRFDQYSSWDASKRAAANCQRLKAKMLRATKTINRRLDLTHVMLKTNTLLTVQDLAEGEKAIIREVQSRAFQKEIQILKELKLVGNPQSRNQLKGRNIQFRKSSTIYKLSLFIDDQGLLRVGGRIQKSCQPFEIKHPVILPKNIVRHFHEQINHMGRDCTHNYIRQHGYWIISGSYTVSKLINQCVMCRKFRRAPQTQKMGDLPCDHIKEALPFTYSGVDLFGPFLIKERRSQLKRYGVVFVCMASKAIHLETVNSLDTNSVINAMRRFVSIRGPIRQLRADCGSNIVGTHNEMIKSLKEIDQKKMADFLLGQRCDWIEFKFNVPSSSHMRGIWERQIRTVRSILEPLIYQAGPQREDESFRTFMAKVQNIINSRPITLNQLSESYSPEPLTPNHLLMMKTRILLPSPGNFQKADMYSTRRWRRVQHLSNEFWNRWRKEFLHTLQQRPKWTAPQCNLKLGDIVIIKKDNVPGNFCRLGRVTAVYPGKDGLVCKYSLLLPVP</sequence>
<dbReference type="InterPro" id="IPR012337">
    <property type="entry name" value="RNaseH-like_sf"/>
</dbReference>
<evidence type="ECO:0000313" key="2">
    <source>
        <dbReference type="Proteomes" id="UP000694865"/>
    </source>
</evidence>
<name>A0ABM0MST4_SACKO</name>
<organism evidence="2 3">
    <name type="scientific">Saccoglossus kowalevskii</name>
    <name type="common">Acorn worm</name>
    <dbReference type="NCBI Taxonomy" id="10224"/>
    <lineage>
        <taxon>Eukaryota</taxon>
        <taxon>Metazoa</taxon>
        <taxon>Hemichordata</taxon>
        <taxon>Enteropneusta</taxon>
        <taxon>Harrimaniidae</taxon>
        <taxon>Saccoglossus</taxon>
    </lineage>
</organism>
<gene>
    <name evidence="3" type="primary">LOC102803130</name>
</gene>
<dbReference type="GeneID" id="102803130"/>
<dbReference type="PANTHER" id="PTHR47331:SF5">
    <property type="entry name" value="RIBONUCLEASE H"/>
    <property type="match status" value="1"/>
</dbReference>
<accession>A0ABM0MST4</accession>
<dbReference type="PROSITE" id="PS50994">
    <property type="entry name" value="INTEGRASE"/>
    <property type="match status" value="1"/>
</dbReference>
<dbReference type="InterPro" id="IPR040676">
    <property type="entry name" value="DUF5641"/>
</dbReference>
<protein>
    <submittedName>
        <fullName evidence="3">Uncharacterized protein LOC102803130</fullName>
    </submittedName>
</protein>
<evidence type="ECO:0000313" key="3">
    <source>
        <dbReference type="RefSeq" id="XP_006823075.1"/>
    </source>
</evidence>
<dbReference type="Pfam" id="PF18701">
    <property type="entry name" value="DUF5641"/>
    <property type="match status" value="1"/>
</dbReference>